<keyword evidence="5" id="KW-0067">ATP-binding</keyword>
<comment type="similarity">
    <text evidence="1">Belongs to the IPP transferase family.</text>
</comment>
<keyword evidence="3" id="KW-0203">Cytokinin biosynthesis</keyword>
<evidence type="ECO:0000256" key="4">
    <source>
        <dbReference type="ARBA" id="ARBA00022741"/>
    </source>
</evidence>
<evidence type="ECO:0000256" key="2">
    <source>
        <dbReference type="ARBA" id="ARBA00022679"/>
    </source>
</evidence>
<reference evidence="6 7" key="1">
    <citation type="submission" date="2024-04" db="EMBL/GenBank/DDBJ databases">
        <authorList>
            <person name="Fracassetti M."/>
        </authorList>
    </citation>
    <scope>NUCLEOTIDE SEQUENCE [LARGE SCALE GENOMIC DNA]</scope>
</reference>
<evidence type="ECO:0000256" key="5">
    <source>
        <dbReference type="ARBA" id="ARBA00022840"/>
    </source>
</evidence>
<dbReference type="GO" id="GO:0009691">
    <property type="term" value="P:cytokinin biosynthetic process"/>
    <property type="evidence" value="ECO:0007669"/>
    <property type="project" value="UniProtKB-KW"/>
</dbReference>
<dbReference type="GO" id="GO:0006400">
    <property type="term" value="P:tRNA modification"/>
    <property type="evidence" value="ECO:0007669"/>
    <property type="project" value="TreeGrafter"/>
</dbReference>
<dbReference type="SUPFAM" id="SSF52540">
    <property type="entry name" value="P-loop containing nucleoside triphosphate hydrolases"/>
    <property type="match status" value="1"/>
</dbReference>
<dbReference type="PANTHER" id="PTHR11088:SF88">
    <property type="entry name" value="ADENYLATE ISOPENTENYLTRANSFERASE"/>
    <property type="match status" value="1"/>
</dbReference>
<protein>
    <submittedName>
        <fullName evidence="6">Uncharacterized protein</fullName>
    </submittedName>
</protein>
<dbReference type="InterPro" id="IPR039657">
    <property type="entry name" value="Dimethylallyltransferase"/>
</dbReference>
<dbReference type="Proteomes" id="UP001497516">
    <property type="component" value="Chromosome 7"/>
</dbReference>
<name>A0AAV2FMU5_9ROSI</name>
<dbReference type="Gene3D" id="3.40.50.300">
    <property type="entry name" value="P-loop containing nucleotide triphosphate hydrolases"/>
    <property type="match status" value="1"/>
</dbReference>
<evidence type="ECO:0000313" key="7">
    <source>
        <dbReference type="Proteomes" id="UP001497516"/>
    </source>
</evidence>
<evidence type="ECO:0000313" key="6">
    <source>
        <dbReference type="EMBL" id="CAL1399292.1"/>
    </source>
</evidence>
<dbReference type="GO" id="GO:0052381">
    <property type="term" value="F:tRNA dimethylallyltransferase activity"/>
    <property type="evidence" value="ECO:0007669"/>
    <property type="project" value="TreeGrafter"/>
</dbReference>
<keyword evidence="2" id="KW-0808">Transferase</keyword>
<dbReference type="GO" id="GO:0005739">
    <property type="term" value="C:mitochondrion"/>
    <property type="evidence" value="ECO:0007669"/>
    <property type="project" value="TreeGrafter"/>
</dbReference>
<proteinExistence type="inferred from homology"/>
<organism evidence="6 7">
    <name type="scientific">Linum trigynum</name>
    <dbReference type="NCBI Taxonomy" id="586398"/>
    <lineage>
        <taxon>Eukaryota</taxon>
        <taxon>Viridiplantae</taxon>
        <taxon>Streptophyta</taxon>
        <taxon>Embryophyta</taxon>
        <taxon>Tracheophyta</taxon>
        <taxon>Spermatophyta</taxon>
        <taxon>Magnoliopsida</taxon>
        <taxon>eudicotyledons</taxon>
        <taxon>Gunneridae</taxon>
        <taxon>Pentapetalae</taxon>
        <taxon>rosids</taxon>
        <taxon>fabids</taxon>
        <taxon>Malpighiales</taxon>
        <taxon>Linaceae</taxon>
        <taxon>Linum</taxon>
    </lineage>
</organism>
<dbReference type="EMBL" id="OZ034820">
    <property type="protein sequence ID" value="CAL1399292.1"/>
    <property type="molecule type" value="Genomic_DNA"/>
</dbReference>
<dbReference type="InterPro" id="IPR027417">
    <property type="entry name" value="P-loop_NTPase"/>
</dbReference>
<keyword evidence="7" id="KW-1185">Reference proteome</keyword>
<dbReference type="GO" id="GO:0005524">
    <property type="term" value="F:ATP binding"/>
    <property type="evidence" value="ECO:0007669"/>
    <property type="project" value="UniProtKB-KW"/>
</dbReference>
<evidence type="ECO:0000256" key="1">
    <source>
        <dbReference type="ARBA" id="ARBA00005842"/>
    </source>
</evidence>
<accession>A0AAV2FMU5</accession>
<evidence type="ECO:0000256" key="3">
    <source>
        <dbReference type="ARBA" id="ARBA00022712"/>
    </source>
</evidence>
<dbReference type="Pfam" id="PF01715">
    <property type="entry name" value="IPPT"/>
    <property type="match status" value="2"/>
</dbReference>
<sequence length="298" mass="33113">MAPVPALSAEKNCSSSKKHKVVVILGSTGTGKTKLSIDLAIRFSGEIINSDKIHAQNGLDIASNRVTKAEAKGIPHHILEVVGSDADFTIQDFVTRVHDAIDHITSKPAGGCTLPIIVGCSNSYIEALVEGHYSDYFKSRIDPCFLWIDIDVPVLYRVVEARVDRMIASGLLDEVRDALVEGRPRDVTKGVWRTIGFEEFQTYFKAVEMNHDEVTRKELFDVATKSMKERTCKLVDRQLGKIQRLRDVNGWDIHRIDATKVAVAMENNNGTELADSSWEEVVLKPSYQIVSKFLDGGN</sequence>
<dbReference type="PANTHER" id="PTHR11088">
    <property type="entry name" value="TRNA DIMETHYLALLYLTRANSFERASE"/>
    <property type="match status" value="1"/>
</dbReference>
<dbReference type="Gene3D" id="1.10.287.890">
    <property type="entry name" value="Crystal structure of tRNA isopentenylpyrophosphate transferase (bh2366) domain"/>
    <property type="match status" value="1"/>
</dbReference>
<gene>
    <name evidence="6" type="ORF">LTRI10_LOCUS39483</name>
</gene>
<keyword evidence="4" id="KW-0547">Nucleotide-binding</keyword>
<dbReference type="AlphaFoldDB" id="A0AAV2FMU5"/>